<sequence length="204" mass="22573">MAMMSLKDATSSFERIKLLGSALPVNGNPKYQLKDWGASNIIVRERTMLAMISEITDKPEWDKKSKDETIVSKWRNVALVREGIDFSQAMFDHCIPELLDKLPHYASTTRVTVLDSEAAIVKSDTTIPPFLADELKAAVKPPSVSRIDILVRTRKFSTSSIHLCNPSYTQISASYSSDTALSKTAPRDAESALSYLDRSIGTST</sequence>
<comment type="caution">
    <text evidence="3">The sequence shown here is derived from an EMBL/GenBank/DDBJ whole genome shotgun (WGS) entry which is preliminary data.</text>
</comment>
<feature type="domain" description="DUF4246" evidence="2">
    <location>
        <begin position="34"/>
        <end position="76"/>
    </location>
</feature>
<dbReference type="InterPro" id="IPR025340">
    <property type="entry name" value="DUF4246"/>
</dbReference>
<organism evidence="3 4">
    <name type="scientific">Marasmius tenuissimus</name>
    <dbReference type="NCBI Taxonomy" id="585030"/>
    <lineage>
        <taxon>Eukaryota</taxon>
        <taxon>Fungi</taxon>
        <taxon>Dikarya</taxon>
        <taxon>Basidiomycota</taxon>
        <taxon>Agaricomycotina</taxon>
        <taxon>Agaricomycetes</taxon>
        <taxon>Agaricomycetidae</taxon>
        <taxon>Agaricales</taxon>
        <taxon>Marasmiineae</taxon>
        <taxon>Marasmiaceae</taxon>
        <taxon>Marasmius</taxon>
    </lineage>
</organism>
<feature type="domain" description="DUF4246" evidence="1">
    <location>
        <begin position="89"/>
        <end position="141"/>
    </location>
</feature>
<evidence type="ECO:0000259" key="2">
    <source>
        <dbReference type="Pfam" id="PF21666"/>
    </source>
</evidence>
<name>A0ABR3A8A4_9AGAR</name>
<dbReference type="InterPro" id="IPR049192">
    <property type="entry name" value="DUF4246_C"/>
</dbReference>
<accession>A0ABR3A8A4</accession>
<dbReference type="Pfam" id="PF14033">
    <property type="entry name" value="DUF4246"/>
    <property type="match status" value="1"/>
</dbReference>
<evidence type="ECO:0000313" key="4">
    <source>
        <dbReference type="Proteomes" id="UP001437256"/>
    </source>
</evidence>
<dbReference type="PANTHER" id="PTHR33119:SF1">
    <property type="entry name" value="FE2OG DIOXYGENASE DOMAIN-CONTAINING PROTEIN"/>
    <property type="match status" value="1"/>
</dbReference>
<keyword evidence="4" id="KW-1185">Reference proteome</keyword>
<evidence type="ECO:0000313" key="3">
    <source>
        <dbReference type="EMBL" id="KAL0069556.1"/>
    </source>
</evidence>
<dbReference type="Pfam" id="PF21666">
    <property type="entry name" value="DUF4246_N"/>
    <property type="match status" value="1"/>
</dbReference>
<gene>
    <name evidence="3" type="ORF">AAF712_003214</name>
</gene>
<evidence type="ECO:0000259" key="1">
    <source>
        <dbReference type="Pfam" id="PF14033"/>
    </source>
</evidence>
<reference evidence="3 4" key="1">
    <citation type="submission" date="2024-05" db="EMBL/GenBank/DDBJ databases">
        <title>A draft genome resource for the thread blight pathogen Marasmius tenuissimus strain MS-2.</title>
        <authorList>
            <person name="Yulfo-Soto G.E."/>
            <person name="Baruah I.K."/>
            <person name="Amoako-Attah I."/>
            <person name="Bukari Y."/>
            <person name="Meinhardt L.W."/>
            <person name="Bailey B.A."/>
            <person name="Cohen S.P."/>
        </authorList>
    </citation>
    <scope>NUCLEOTIDE SEQUENCE [LARGE SCALE GENOMIC DNA]</scope>
    <source>
        <strain evidence="3 4">MS-2</strain>
    </source>
</reference>
<dbReference type="Proteomes" id="UP001437256">
    <property type="component" value="Unassembled WGS sequence"/>
</dbReference>
<protein>
    <submittedName>
        <fullName evidence="3">Uncharacterized protein</fullName>
    </submittedName>
</protein>
<dbReference type="InterPro" id="IPR049207">
    <property type="entry name" value="DUF4246_N"/>
</dbReference>
<dbReference type="EMBL" id="JBBXMP010000011">
    <property type="protein sequence ID" value="KAL0069556.1"/>
    <property type="molecule type" value="Genomic_DNA"/>
</dbReference>
<dbReference type="PANTHER" id="PTHR33119">
    <property type="entry name" value="IFI3P"/>
    <property type="match status" value="1"/>
</dbReference>
<proteinExistence type="predicted"/>